<comment type="caution">
    <text evidence="1">The sequence shown here is derived from an EMBL/GenBank/DDBJ whole genome shotgun (WGS) entry which is preliminary data.</text>
</comment>
<sequence>MHSLSSRTQLLEMGWALSHSRTAQGEKCWVGIISALDLSPVSGWVAPLQLQVAGGTVLNVVCGLLGVCGGAPGGLKWKECGKSTTNTMFEHKMVPRCALYQAILVEGP</sequence>
<reference evidence="1 2" key="1">
    <citation type="submission" date="2021-07" db="EMBL/GenBank/DDBJ databases">
        <authorList>
            <person name="Palmer J.M."/>
        </authorList>
    </citation>
    <scope>NUCLEOTIDE SEQUENCE [LARGE SCALE GENOMIC DNA]</scope>
    <source>
        <strain evidence="1 2">AT_MEX2019</strain>
        <tissue evidence="1">Muscle</tissue>
    </source>
</reference>
<protein>
    <submittedName>
        <fullName evidence="1">Uncharacterized protein</fullName>
    </submittedName>
</protein>
<name>A0ABU7B8Y0_9TELE</name>
<proteinExistence type="predicted"/>
<keyword evidence="2" id="KW-1185">Reference proteome</keyword>
<gene>
    <name evidence="1" type="ORF">ATANTOWER_022062</name>
</gene>
<organism evidence="1 2">
    <name type="scientific">Ataeniobius toweri</name>
    <dbReference type="NCBI Taxonomy" id="208326"/>
    <lineage>
        <taxon>Eukaryota</taxon>
        <taxon>Metazoa</taxon>
        <taxon>Chordata</taxon>
        <taxon>Craniata</taxon>
        <taxon>Vertebrata</taxon>
        <taxon>Euteleostomi</taxon>
        <taxon>Actinopterygii</taxon>
        <taxon>Neopterygii</taxon>
        <taxon>Teleostei</taxon>
        <taxon>Neoteleostei</taxon>
        <taxon>Acanthomorphata</taxon>
        <taxon>Ovalentaria</taxon>
        <taxon>Atherinomorphae</taxon>
        <taxon>Cyprinodontiformes</taxon>
        <taxon>Goodeidae</taxon>
        <taxon>Ataeniobius</taxon>
    </lineage>
</organism>
<accession>A0ABU7B8Y0</accession>
<dbReference type="EMBL" id="JAHUTI010044116">
    <property type="protein sequence ID" value="MED6246694.1"/>
    <property type="molecule type" value="Genomic_DNA"/>
</dbReference>
<evidence type="ECO:0000313" key="2">
    <source>
        <dbReference type="Proteomes" id="UP001345963"/>
    </source>
</evidence>
<dbReference type="Proteomes" id="UP001345963">
    <property type="component" value="Unassembled WGS sequence"/>
</dbReference>
<evidence type="ECO:0000313" key="1">
    <source>
        <dbReference type="EMBL" id="MED6246694.1"/>
    </source>
</evidence>